<comment type="caution">
    <text evidence="2">The sequence shown here is derived from an EMBL/GenBank/DDBJ whole genome shotgun (WGS) entry which is preliminary data.</text>
</comment>
<sequence>MVVDISQKLYEMQQDRSELLSQGLGEYPSAHDSHGGHKDLTVDTKISRSLNGRIGEFFTSTDPTEHPIRVQSPADVNHRDRTTEILDDLIELDEFGFTPGVSLVYSRTDQRPSRYPSSIPTRKTLSSSESLVDQVGETTTTDELQHTLYDLQKHTGPVGRRLQHYATDGLLKIGTAEKRPATSQTSMNSSVDIMSEDGLYAAPSCDFEEKEMECSDNSETDQLMALYAEAAADMEIASRETVPDNDHDIMNSSSNKEKGFTVLEMFPFQSGQCGNCGGQTRCHCLQ</sequence>
<evidence type="ECO:0000313" key="2">
    <source>
        <dbReference type="EMBL" id="KAK3786572.1"/>
    </source>
</evidence>
<gene>
    <name evidence="2" type="ORF">RRG08_036677</name>
</gene>
<evidence type="ECO:0000313" key="3">
    <source>
        <dbReference type="Proteomes" id="UP001283361"/>
    </source>
</evidence>
<feature type="compositionally biased region" description="Polar residues" evidence="1">
    <location>
        <begin position="115"/>
        <end position="131"/>
    </location>
</feature>
<evidence type="ECO:0000256" key="1">
    <source>
        <dbReference type="SAM" id="MobiDB-lite"/>
    </source>
</evidence>
<accession>A0AAE1DXQ7</accession>
<proteinExistence type="predicted"/>
<feature type="region of interest" description="Disordered" evidence="1">
    <location>
        <begin position="107"/>
        <end position="131"/>
    </location>
</feature>
<dbReference type="AlphaFoldDB" id="A0AAE1DXQ7"/>
<dbReference type="Proteomes" id="UP001283361">
    <property type="component" value="Unassembled WGS sequence"/>
</dbReference>
<keyword evidence="3" id="KW-1185">Reference proteome</keyword>
<organism evidence="2 3">
    <name type="scientific">Elysia crispata</name>
    <name type="common">lettuce slug</name>
    <dbReference type="NCBI Taxonomy" id="231223"/>
    <lineage>
        <taxon>Eukaryota</taxon>
        <taxon>Metazoa</taxon>
        <taxon>Spiralia</taxon>
        <taxon>Lophotrochozoa</taxon>
        <taxon>Mollusca</taxon>
        <taxon>Gastropoda</taxon>
        <taxon>Heterobranchia</taxon>
        <taxon>Euthyneura</taxon>
        <taxon>Panpulmonata</taxon>
        <taxon>Sacoglossa</taxon>
        <taxon>Placobranchoidea</taxon>
        <taxon>Plakobranchidae</taxon>
        <taxon>Elysia</taxon>
    </lineage>
</organism>
<dbReference type="EMBL" id="JAWDGP010001955">
    <property type="protein sequence ID" value="KAK3786572.1"/>
    <property type="molecule type" value="Genomic_DNA"/>
</dbReference>
<protein>
    <submittedName>
        <fullName evidence="2">Uncharacterized protein</fullName>
    </submittedName>
</protein>
<name>A0AAE1DXQ7_9GAST</name>
<reference evidence="2" key="1">
    <citation type="journal article" date="2023" name="G3 (Bethesda)">
        <title>A reference genome for the long-term kleptoplast-retaining sea slug Elysia crispata morphotype clarki.</title>
        <authorList>
            <person name="Eastman K.E."/>
            <person name="Pendleton A.L."/>
            <person name="Shaikh M.A."/>
            <person name="Suttiyut T."/>
            <person name="Ogas R."/>
            <person name="Tomko P."/>
            <person name="Gavelis G."/>
            <person name="Widhalm J.R."/>
            <person name="Wisecaver J.H."/>
        </authorList>
    </citation>
    <scope>NUCLEOTIDE SEQUENCE</scope>
    <source>
        <strain evidence="2">ECLA1</strain>
    </source>
</reference>